<gene>
    <name evidence="1" type="ORF">FA95DRAFT_1605982</name>
</gene>
<dbReference type="EMBL" id="MU275902">
    <property type="protein sequence ID" value="KAI0047562.1"/>
    <property type="molecule type" value="Genomic_DNA"/>
</dbReference>
<accession>A0ACB8RUN1</accession>
<dbReference type="Proteomes" id="UP000814033">
    <property type="component" value="Unassembled WGS sequence"/>
</dbReference>
<reference evidence="1" key="2">
    <citation type="journal article" date="2022" name="New Phytol.">
        <title>Evolutionary transition to the ectomycorrhizal habit in the genomes of a hyperdiverse lineage of mushroom-forming fungi.</title>
        <authorList>
            <person name="Looney B."/>
            <person name="Miyauchi S."/>
            <person name="Morin E."/>
            <person name="Drula E."/>
            <person name="Courty P.E."/>
            <person name="Kohler A."/>
            <person name="Kuo A."/>
            <person name="LaButti K."/>
            <person name="Pangilinan J."/>
            <person name="Lipzen A."/>
            <person name="Riley R."/>
            <person name="Andreopoulos W."/>
            <person name="He G."/>
            <person name="Johnson J."/>
            <person name="Nolan M."/>
            <person name="Tritt A."/>
            <person name="Barry K.W."/>
            <person name="Grigoriev I.V."/>
            <person name="Nagy L.G."/>
            <person name="Hibbett D."/>
            <person name="Henrissat B."/>
            <person name="Matheny P.B."/>
            <person name="Labbe J."/>
            <person name="Martin F.M."/>
        </authorList>
    </citation>
    <scope>NUCLEOTIDE SEQUENCE</scope>
    <source>
        <strain evidence="1">FP105234-sp</strain>
    </source>
</reference>
<protein>
    <submittedName>
        <fullName evidence="1">Uncharacterized protein</fullName>
    </submittedName>
</protein>
<organism evidence="1 2">
    <name type="scientific">Auriscalpium vulgare</name>
    <dbReference type="NCBI Taxonomy" id="40419"/>
    <lineage>
        <taxon>Eukaryota</taxon>
        <taxon>Fungi</taxon>
        <taxon>Dikarya</taxon>
        <taxon>Basidiomycota</taxon>
        <taxon>Agaricomycotina</taxon>
        <taxon>Agaricomycetes</taxon>
        <taxon>Russulales</taxon>
        <taxon>Auriscalpiaceae</taxon>
        <taxon>Auriscalpium</taxon>
    </lineage>
</organism>
<evidence type="ECO:0000313" key="1">
    <source>
        <dbReference type="EMBL" id="KAI0047562.1"/>
    </source>
</evidence>
<sequence length="284" mass="31784">MPKHTDPVTVFEDQLTLTKFVHLFIGLYMWDLVTTLDFEWSVITRARPFKWTMVLHTGCRLCVLGDVLVTLAGLDAVTEINCKVWVLTAWILGSTAPLLISILVILRIIAIWEWNKYVLVFSAVATTANIAFFLKCLISSKAVWNPALDICAIVNPLGRRSFLYAMSTTDIVLLALMFFGLLRWRPMGQKGSIFELLYHQGFVWMVVLAGAHIPPMVMYGLDIDDPWNITFTVSATILATIGATRLYRGLLDYSSVRDLELFSAKPITDVGNHAAAAAEAGQRR</sequence>
<keyword evidence="2" id="KW-1185">Reference proteome</keyword>
<name>A0ACB8RUN1_9AGAM</name>
<reference evidence="1" key="1">
    <citation type="submission" date="2021-02" db="EMBL/GenBank/DDBJ databases">
        <authorList>
            <consortium name="DOE Joint Genome Institute"/>
            <person name="Ahrendt S."/>
            <person name="Looney B.P."/>
            <person name="Miyauchi S."/>
            <person name="Morin E."/>
            <person name="Drula E."/>
            <person name="Courty P.E."/>
            <person name="Chicoki N."/>
            <person name="Fauchery L."/>
            <person name="Kohler A."/>
            <person name="Kuo A."/>
            <person name="Labutti K."/>
            <person name="Pangilinan J."/>
            <person name="Lipzen A."/>
            <person name="Riley R."/>
            <person name="Andreopoulos W."/>
            <person name="He G."/>
            <person name="Johnson J."/>
            <person name="Barry K.W."/>
            <person name="Grigoriev I.V."/>
            <person name="Nagy L."/>
            <person name="Hibbett D."/>
            <person name="Henrissat B."/>
            <person name="Matheny P.B."/>
            <person name="Labbe J."/>
            <person name="Martin F."/>
        </authorList>
    </citation>
    <scope>NUCLEOTIDE SEQUENCE</scope>
    <source>
        <strain evidence="1">FP105234-sp</strain>
    </source>
</reference>
<evidence type="ECO:0000313" key="2">
    <source>
        <dbReference type="Proteomes" id="UP000814033"/>
    </source>
</evidence>
<proteinExistence type="predicted"/>
<comment type="caution">
    <text evidence="1">The sequence shown here is derived from an EMBL/GenBank/DDBJ whole genome shotgun (WGS) entry which is preliminary data.</text>
</comment>